<evidence type="ECO:0000313" key="2">
    <source>
        <dbReference type="Proteomes" id="UP000694845"/>
    </source>
</evidence>
<evidence type="ECO:0000313" key="5">
    <source>
        <dbReference type="RefSeq" id="XP_022099555.1"/>
    </source>
</evidence>
<reference evidence="3 4" key="1">
    <citation type="submission" date="2025-04" db="UniProtKB">
        <authorList>
            <consortium name="RefSeq"/>
        </authorList>
    </citation>
    <scope>IDENTIFICATION</scope>
</reference>
<sequence length="238" mass="26941">MAVVSDSAQPDSCSRASGEEDELERLAVEELMNEAKRAKERAQTMGTYGWQKRRATTNKRFLHNTLVSTLRDNTDSRHRRKKYWQDSRTFKSRQFQDIAEGHNPQLAPSGILNKASHNVMSSEAPTAESDGHPAGRISGLSRLDPGLVREEDNKLKPSGLVRPHNHHGSASDEEKRRGKRSTSPLRGGTPSDDGSSSMRGHHRRRKKSQSSKHKKKSKHRDMHSPLEGLKNSRRREKR</sequence>
<evidence type="ECO:0000313" key="3">
    <source>
        <dbReference type="RefSeq" id="XP_022099553.1"/>
    </source>
</evidence>
<feature type="compositionally biased region" description="Basic residues" evidence="1">
    <location>
        <begin position="199"/>
        <end position="221"/>
    </location>
</feature>
<dbReference type="RefSeq" id="XP_022099556.1">
    <property type="nucleotide sequence ID" value="XM_022243864.1"/>
</dbReference>
<dbReference type="OMA" id="TMGTYGW"/>
<feature type="compositionally biased region" description="Polar residues" evidence="1">
    <location>
        <begin position="1"/>
        <end position="15"/>
    </location>
</feature>
<dbReference type="Proteomes" id="UP000694845">
    <property type="component" value="Unplaced"/>
</dbReference>
<evidence type="ECO:0000313" key="4">
    <source>
        <dbReference type="RefSeq" id="XP_022099554.1"/>
    </source>
</evidence>
<dbReference type="KEGG" id="aplc:110984063"/>
<dbReference type="RefSeq" id="XP_022099554.1">
    <property type="nucleotide sequence ID" value="XM_022243862.1"/>
</dbReference>
<evidence type="ECO:0000313" key="6">
    <source>
        <dbReference type="RefSeq" id="XP_022099556.1"/>
    </source>
</evidence>
<dbReference type="GeneID" id="110984063"/>
<name>A0A8B7Z1S3_ACAPL</name>
<organism evidence="2 4">
    <name type="scientific">Acanthaster planci</name>
    <name type="common">Crown-of-thorns starfish</name>
    <dbReference type="NCBI Taxonomy" id="133434"/>
    <lineage>
        <taxon>Eukaryota</taxon>
        <taxon>Metazoa</taxon>
        <taxon>Echinodermata</taxon>
        <taxon>Eleutherozoa</taxon>
        <taxon>Asterozoa</taxon>
        <taxon>Asteroidea</taxon>
        <taxon>Valvatacea</taxon>
        <taxon>Valvatida</taxon>
        <taxon>Acanthasteridae</taxon>
        <taxon>Acanthaster</taxon>
    </lineage>
</organism>
<feature type="region of interest" description="Disordered" evidence="1">
    <location>
        <begin position="1"/>
        <end position="22"/>
    </location>
</feature>
<proteinExistence type="predicted"/>
<gene>
    <name evidence="3 4 5 6" type="primary">LOC110984063</name>
</gene>
<accession>A0A8B7Z1S3</accession>
<evidence type="ECO:0000256" key="1">
    <source>
        <dbReference type="SAM" id="MobiDB-lite"/>
    </source>
</evidence>
<protein>
    <submittedName>
        <fullName evidence="3 4">Uncharacterized protein LOC110984063</fullName>
    </submittedName>
</protein>
<dbReference type="PANTHER" id="PTHR34769:SF1">
    <property type="entry name" value="RNA POLYMERASE I AND III SUBUNIT D"/>
    <property type="match status" value="1"/>
</dbReference>
<dbReference type="OrthoDB" id="6352295at2759"/>
<feature type="region of interest" description="Disordered" evidence="1">
    <location>
        <begin position="120"/>
        <end position="238"/>
    </location>
</feature>
<keyword evidence="2" id="KW-1185">Reference proteome</keyword>
<dbReference type="RefSeq" id="XP_022099553.1">
    <property type="nucleotide sequence ID" value="XM_022243861.1"/>
</dbReference>
<dbReference type="RefSeq" id="XP_022099555.1">
    <property type="nucleotide sequence ID" value="XM_022243863.1"/>
</dbReference>
<dbReference type="PANTHER" id="PTHR34769">
    <property type="entry name" value="RCG42593, ISOFORM CRA_A"/>
    <property type="match status" value="1"/>
</dbReference>
<dbReference type="AlphaFoldDB" id="A0A8B7Z1S3"/>
<dbReference type="InterPro" id="IPR038948">
    <property type="entry name" value="POLR1D-like"/>
</dbReference>